<feature type="transmembrane region" description="Helical" evidence="6">
    <location>
        <begin position="286"/>
        <end position="308"/>
    </location>
</feature>
<feature type="transmembrane region" description="Helical" evidence="6">
    <location>
        <begin position="622"/>
        <end position="640"/>
    </location>
</feature>
<feature type="transmembrane region" description="Helical" evidence="6">
    <location>
        <begin position="314"/>
        <end position="334"/>
    </location>
</feature>
<reference evidence="8 9" key="1">
    <citation type="submission" date="2017-04" db="EMBL/GenBank/DDBJ databases">
        <title>Comparative genome analysis of Subtercola boreus.</title>
        <authorList>
            <person name="Cho Y.-J."/>
            <person name="Cho A."/>
            <person name="Kim O.-S."/>
            <person name="Lee J.-I."/>
        </authorList>
    </citation>
    <scope>NUCLEOTIDE SEQUENCE [LARGE SCALE GENOMIC DNA]</scope>
    <source>
        <strain evidence="8 9">P27479</strain>
    </source>
</reference>
<organism evidence="8 9">
    <name type="scientific">Subtercola boreus</name>
    <dbReference type="NCBI Taxonomy" id="120213"/>
    <lineage>
        <taxon>Bacteria</taxon>
        <taxon>Bacillati</taxon>
        <taxon>Actinomycetota</taxon>
        <taxon>Actinomycetes</taxon>
        <taxon>Micrococcales</taxon>
        <taxon>Microbacteriaceae</taxon>
        <taxon>Subtercola</taxon>
    </lineage>
</organism>
<name>A0A3E0W048_9MICO</name>
<feature type="transmembrane region" description="Helical" evidence="6">
    <location>
        <begin position="389"/>
        <end position="414"/>
    </location>
</feature>
<feature type="transmembrane region" description="Helical" evidence="6">
    <location>
        <begin position="443"/>
        <end position="462"/>
    </location>
</feature>
<dbReference type="Proteomes" id="UP000256541">
    <property type="component" value="Unassembled WGS sequence"/>
</dbReference>
<feature type="transmembrane region" description="Helical" evidence="6">
    <location>
        <begin position="190"/>
        <end position="207"/>
    </location>
</feature>
<feature type="transmembrane region" description="Helical" evidence="6">
    <location>
        <begin position="355"/>
        <end position="374"/>
    </location>
</feature>
<feature type="transmembrane region" description="Helical" evidence="6">
    <location>
        <begin position="29"/>
        <end position="51"/>
    </location>
</feature>
<dbReference type="InterPro" id="IPR003945">
    <property type="entry name" value="NU5C-like"/>
</dbReference>
<dbReference type="GO" id="GO:0008137">
    <property type="term" value="F:NADH dehydrogenase (ubiquinone) activity"/>
    <property type="evidence" value="ECO:0007669"/>
    <property type="project" value="InterPro"/>
</dbReference>
<evidence type="ECO:0000256" key="3">
    <source>
        <dbReference type="ARBA" id="ARBA00022989"/>
    </source>
</evidence>
<accession>A0A3E0W048</accession>
<proteinExistence type="predicted"/>
<comment type="caution">
    <text evidence="8">The sequence shown here is derived from an EMBL/GenBank/DDBJ whole genome shotgun (WGS) entry which is preliminary data.</text>
</comment>
<evidence type="ECO:0000313" key="9">
    <source>
        <dbReference type="Proteomes" id="UP000256541"/>
    </source>
</evidence>
<dbReference type="PRINTS" id="PR01434">
    <property type="entry name" value="NADHDHGNASE5"/>
</dbReference>
<feature type="transmembrane region" description="Helical" evidence="6">
    <location>
        <begin position="100"/>
        <end position="120"/>
    </location>
</feature>
<sequence length="641" mass="65348">MSVLLVTLAFLPAAGGGILLVIGRRADRAAPWVSLGIATIILGAAITAFTTRPTLTAGFISSTGATLHVDGLTAVLLPTVTAVTLLVLMFAVAEKTKPAARFHGLMLLFAAAVVVTVSSTSLPSLLAGWEIMGATSYALIGFHWQQPRTIPSGFVAFTVTRTADLGLYAAAGAAIASGVSWNLTDLSHAPAPWVHVIAAGVLVAGLGKAAQLPFSFWLSRAMDGPSPVSALLHSAAMVAMGAYLLLRLEPVLHASGWAAPTAAWVGAVTTIVLGLIALAQKDLKQLLAASTAAQLGFVVLAAGVGSTAGGTAQLIGHAATKALLFLAAGAWLAAAGTKQLSALRGVARRWPLLGLLFLAGALSLAGLPPFALWWTKDDVLAGALATSPALYAAGLLGAVLSAAYSAKMIAVVWAKPDPRERARFENRLWDAEEKGTRTVPAGALAPILVLSAGTVVLGAAAIPGLSGPFRALLGATGEPESTIPELLVSAALAVVTAALSYWRGIPHIPGALTWFGLERAAVAVIGTPTLRLADTLSRFDQLLDAGVDKTAGALTRTAGALQTIDDSLDAGVGRTVGALTRTAGALQTVDQRLDRAIHHAASGVLGLGTLARRLQTGKISDYYAAAAVVTVAAVLLLIVVR</sequence>
<evidence type="ECO:0000256" key="4">
    <source>
        <dbReference type="ARBA" id="ARBA00023136"/>
    </source>
</evidence>
<evidence type="ECO:0000256" key="2">
    <source>
        <dbReference type="ARBA" id="ARBA00022692"/>
    </source>
</evidence>
<gene>
    <name evidence="8" type="ORF">B7R22_06785</name>
</gene>
<keyword evidence="4 6" id="KW-0472">Membrane</keyword>
<dbReference type="PANTHER" id="PTHR42829">
    <property type="entry name" value="NADH-UBIQUINONE OXIDOREDUCTASE CHAIN 5"/>
    <property type="match status" value="1"/>
</dbReference>
<evidence type="ECO:0000256" key="5">
    <source>
        <dbReference type="RuleBase" id="RU000320"/>
    </source>
</evidence>
<feature type="transmembrane region" description="Helical" evidence="6">
    <location>
        <begin position="6"/>
        <end position="22"/>
    </location>
</feature>
<feature type="transmembrane region" description="Helical" evidence="6">
    <location>
        <begin position="258"/>
        <end position="279"/>
    </location>
</feature>
<feature type="transmembrane region" description="Helical" evidence="6">
    <location>
        <begin position="482"/>
        <end position="502"/>
    </location>
</feature>
<dbReference type="RefSeq" id="WP_116411027.1">
    <property type="nucleotide sequence ID" value="NZ_NBXB01000020.1"/>
</dbReference>
<keyword evidence="2 5" id="KW-0812">Transmembrane</keyword>
<dbReference type="EMBL" id="NBXB01000020">
    <property type="protein sequence ID" value="RFA15526.1"/>
    <property type="molecule type" value="Genomic_DNA"/>
</dbReference>
<keyword evidence="3 6" id="KW-1133">Transmembrane helix</keyword>
<dbReference type="Pfam" id="PF00361">
    <property type="entry name" value="Proton_antipo_M"/>
    <property type="match status" value="1"/>
</dbReference>
<evidence type="ECO:0000313" key="8">
    <source>
        <dbReference type="EMBL" id="RFA15526.1"/>
    </source>
</evidence>
<dbReference type="InterPro" id="IPR001750">
    <property type="entry name" value="ND/Mrp_TM"/>
</dbReference>
<feature type="transmembrane region" description="Helical" evidence="6">
    <location>
        <begin position="71"/>
        <end position="93"/>
    </location>
</feature>
<feature type="transmembrane region" description="Helical" evidence="6">
    <location>
        <begin position="228"/>
        <end position="246"/>
    </location>
</feature>
<dbReference type="GO" id="GO:0012505">
    <property type="term" value="C:endomembrane system"/>
    <property type="evidence" value="ECO:0007669"/>
    <property type="project" value="UniProtKB-SubCell"/>
</dbReference>
<dbReference type="GO" id="GO:0015990">
    <property type="term" value="P:electron transport coupled proton transport"/>
    <property type="evidence" value="ECO:0007669"/>
    <property type="project" value="TreeGrafter"/>
</dbReference>
<dbReference type="GO" id="GO:0042773">
    <property type="term" value="P:ATP synthesis coupled electron transport"/>
    <property type="evidence" value="ECO:0007669"/>
    <property type="project" value="InterPro"/>
</dbReference>
<feature type="domain" description="NADH:quinone oxidoreductase/Mrp antiporter transmembrane" evidence="7">
    <location>
        <begin position="119"/>
        <end position="400"/>
    </location>
</feature>
<dbReference type="PANTHER" id="PTHR42829:SF2">
    <property type="entry name" value="NADH-UBIQUINONE OXIDOREDUCTASE CHAIN 5"/>
    <property type="match status" value="1"/>
</dbReference>
<dbReference type="AlphaFoldDB" id="A0A3E0W048"/>
<dbReference type="OrthoDB" id="9811798at2"/>
<dbReference type="GO" id="GO:0016020">
    <property type="term" value="C:membrane"/>
    <property type="evidence" value="ECO:0007669"/>
    <property type="project" value="UniProtKB-SubCell"/>
</dbReference>
<evidence type="ECO:0000256" key="6">
    <source>
        <dbReference type="SAM" id="Phobius"/>
    </source>
</evidence>
<dbReference type="Gene3D" id="1.20.5.2700">
    <property type="match status" value="1"/>
</dbReference>
<protein>
    <recommendedName>
        <fullName evidence="7">NADH:quinone oxidoreductase/Mrp antiporter transmembrane domain-containing protein</fullName>
    </recommendedName>
</protein>
<comment type="subcellular location">
    <subcellularLocation>
        <location evidence="1">Endomembrane system</location>
        <topology evidence="1">Multi-pass membrane protein</topology>
    </subcellularLocation>
    <subcellularLocation>
        <location evidence="5">Membrane</location>
        <topology evidence="5">Multi-pass membrane protein</topology>
    </subcellularLocation>
</comment>
<evidence type="ECO:0000256" key="1">
    <source>
        <dbReference type="ARBA" id="ARBA00004127"/>
    </source>
</evidence>
<evidence type="ECO:0000259" key="7">
    <source>
        <dbReference type="Pfam" id="PF00361"/>
    </source>
</evidence>
<dbReference type="GO" id="GO:0003954">
    <property type="term" value="F:NADH dehydrogenase activity"/>
    <property type="evidence" value="ECO:0007669"/>
    <property type="project" value="TreeGrafter"/>
</dbReference>